<dbReference type="Proteomes" id="UP000805614">
    <property type="component" value="Unassembled WGS sequence"/>
</dbReference>
<proteinExistence type="predicted"/>
<dbReference type="RefSeq" id="WP_187247788.1">
    <property type="nucleotide sequence ID" value="NZ_BAAAOK010000031.1"/>
</dbReference>
<evidence type="ECO:0000313" key="3">
    <source>
        <dbReference type="Proteomes" id="UP000805614"/>
    </source>
</evidence>
<gene>
    <name evidence="2" type="ORF">HKK74_35455</name>
</gene>
<feature type="chain" id="PRO_5045518161" evidence="1">
    <location>
        <begin position="27"/>
        <end position="137"/>
    </location>
</feature>
<evidence type="ECO:0000256" key="1">
    <source>
        <dbReference type="SAM" id="SignalP"/>
    </source>
</evidence>
<comment type="caution">
    <text evidence="2">The sequence shown here is derived from an EMBL/GenBank/DDBJ whole genome shotgun (WGS) entry which is preliminary data.</text>
</comment>
<name>A0ABR7M0V3_9ACTN</name>
<keyword evidence="3" id="KW-1185">Reference proteome</keyword>
<accession>A0ABR7M0V3</accession>
<protein>
    <submittedName>
        <fullName evidence="2">Uncharacterized protein</fullName>
    </submittedName>
</protein>
<dbReference type="EMBL" id="JABVEC010000047">
    <property type="protein sequence ID" value="MBC6470750.1"/>
    <property type="molecule type" value="Genomic_DNA"/>
</dbReference>
<organism evidence="2 3">
    <name type="scientific">Actinomadura alba</name>
    <dbReference type="NCBI Taxonomy" id="406431"/>
    <lineage>
        <taxon>Bacteria</taxon>
        <taxon>Bacillati</taxon>
        <taxon>Actinomycetota</taxon>
        <taxon>Actinomycetes</taxon>
        <taxon>Streptosporangiales</taxon>
        <taxon>Thermomonosporaceae</taxon>
        <taxon>Actinomadura</taxon>
    </lineage>
</organism>
<keyword evidence="1" id="KW-0732">Signal</keyword>
<reference evidence="2 3" key="1">
    <citation type="submission" date="2020-06" db="EMBL/GenBank/DDBJ databases">
        <title>Actinomadura xiongansis sp. nov., isolated from soil of Baiyangdian.</title>
        <authorList>
            <person name="Zhang X."/>
        </authorList>
    </citation>
    <scope>NUCLEOTIDE SEQUENCE [LARGE SCALE GENOMIC DNA]</scope>
    <source>
        <strain evidence="2 3">HBUM206468</strain>
    </source>
</reference>
<feature type="signal peptide" evidence="1">
    <location>
        <begin position="1"/>
        <end position="26"/>
    </location>
</feature>
<sequence length="137" mass="14293">MRRTLRLTVAGLLAATALGAAPPAHADPPDGSVDRLPAGKSWTVTLVTGDVVRVRTNAGKVPTVSVTPGEGRRSTAFATSIRPDGSIRVLPADVAPRVGKMLDPALFDVTGLIEQGFNYSAVSVHKCRLDFTSVVCS</sequence>
<evidence type="ECO:0000313" key="2">
    <source>
        <dbReference type="EMBL" id="MBC6470750.1"/>
    </source>
</evidence>